<dbReference type="PANTHER" id="PTHR10380:SF173">
    <property type="entry name" value="CUTICULAR PROTEIN 47EF, ISOFORM C-RELATED"/>
    <property type="match status" value="1"/>
</dbReference>
<reference evidence="4 5" key="1">
    <citation type="submission" date="2023-03" db="EMBL/GenBank/DDBJ databases">
        <title>High-quality genome of Scylla paramamosain provides insights in environmental adaptation.</title>
        <authorList>
            <person name="Zhang L."/>
        </authorList>
    </citation>
    <scope>NUCLEOTIDE SEQUENCE [LARGE SCALE GENOMIC DNA]</scope>
    <source>
        <strain evidence="4">LZ_2023a</strain>
        <tissue evidence="4">Muscle</tissue>
    </source>
</reference>
<accession>A0AAW0SS37</accession>
<dbReference type="GO" id="GO:0008010">
    <property type="term" value="F:structural constituent of chitin-based larval cuticle"/>
    <property type="evidence" value="ECO:0007669"/>
    <property type="project" value="TreeGrafter"/>
</dbReference>
<feature type="region of interest" description="Disordered" evidence="3">
    <location>
        <begin position="115"/>
        <end position="136"/>
    </location>
</feature>
<feature type="compositionally biased region" description="Polar residues" evidence="3">
    <location>
        <begin position="116"/>
        <end position="134"/>
    </location>
</feature>
<evidence type="ECO:0000256" key="1">
    <source>
        <dbReference type="ARBA" id="ARBA00022460"/>
    </source>
</evidence>
<name>A0AAW0SS37_SCYPA</name>
<dbReference type="PANTHER" id="PTHR10380">
    <property type="entry name" value="CUTICLE PROTEIN"/>
    <property type="match status" value="1"/>
</dbReference>
<dbReference type="Proteomes" id="UP001487740">
    <property type="component" value="Unassembled WGS sequence"/>
</dbReference>
<evidence type="ECO:0000313" key="4">
    <source>
        <dbReference type="EMBL" id="KAK8377571.1"/>
    </source>
</evidence>
<evidence type="ECO:0000256" key="3">
    <source>
        <dbReference type="SAM" id="MobiDB-lite"/>
    </source>
</evidence>
<dbReference type="Pfam" id="PF00379">
    <property type="entry name" value="Chitin_bind_4"/>
    <property type="match status" value="1"/>
</dbReference>
<keyword evidence="1 2" id="KW-0193">Cuticle</keyword>
<dbReference type="PRINTS" id="PR00947">
    <property type="entry name" value="CUTICLE"/>
</dbReference>
<dbReference type="PROSITE" id="PS51155">
    <property type="entry name" value="CHIT_BIND_RR_2"/>
    <property type="match status" value="1"/>
</dbReference>
<organism evidence="4 5">
    <name type="scientific">Scylla paramamosain</name>
    <name type="common">Mud crab</name>
    <dbReference type="NCBI Taxonomy" id="85552"/>
    <lineage>
        <taxon>Eukaryota</taxon>
        <taxon>Metazoa</taxon>
        <taxon>Ecdysozoa</taxon>
        <taxon>Arthropoda</taxon>
        <taxon>Crustacea</taxon>
        <taxon>Multicrustacea</taxon>
        <taxon>Malacostraca</taxon>
        <taxon>Eumalacostraca</taxon>
        <taxon>Eucarida</taxon>
        <taxon>Decapoda</taxon>
        <taxon>Pleocyemata</taxon>
        <taxon>Brachyura</taxon>
        <taxon>Eubrachyura</taxon>
        <taxon>Portunoidea</taxon>
        <taxon>Portunidae</taxon>
        <taxon>Portuninae</taxon>
        <taxon>Scylla</taxon>
    </lineage>
</organism>
<dbReference type="InterPro" id="IPR031311">
    <property type="entry name" value="CHIT_BIND_RR_consensus"/>
</dbReference>
<dbReference type="GO" id="GO:0062129">
    <property type="term" value="C:chitin-based extracellular matrix"/>
    <property type="evidence" value="ECO:0007669"/>
    <property type="project" value="TreeGrafter"/>
</dbReference>
<evidence type="ECO:0000256" key="2">
    <source>
        <dbReference type="PROSITE-ProRule" id="PRU00497"/>
    </source>
</evidence>
<dbReference type="EMBL" id="JARAKH010000047">
    <property type="protein sequence ID" value="KAK8377571.1"/>
    <property type="molecule type" value="Genomic_DNA"/>
</dbReference>
<dbReference type="PROSITE" id="PS00233">
    <property type="entry name" value="CHIT_BIND_RR_1"/>
    <property type="match status" value="1"/>
</dbReference>
<protein>
    <submittedName>
        <fullName evidence="4">Uncharacterized protein</fullName>
    </submittedName>
</protein>
<gene>
    <name evidence="4" type="ORF">O3P69_013902</name>
</gene>
<dbReference type="InterPro" id="IPR000618">
    <property type="entry name" value="Insect_cuticle"/>
</dbReference>
<dbReference type="InterPro" id="IPR050468">
    <property type="entry name" value="Cuticle_Struct_Prot"/>
</dbReference>
<proteinExistence type="predicted"/>
<sequence>MGRSAPVPLTLEYIRAAARLLKHSLSSPTLPAEMKLIVFAALLGVCLGAKLPGHVDGGHDGHHSEHHEHHDAGFVHHGDIHHDRPPVAILFDDRQAPADGSYATNFETEDGVRVTENGQPGSAGQSNVEGSYSFTDPDGNLVEVRYVADEFGFRAESPYVPTPHPLPAHALQQIAYAEELRKLREQNGETQFS</sequence>
<evidence type="ECO:0000313" key="5">
    <source>
        <dbReference type="Proteomes" id="UP001487740"/>
    </source>
</evidence>
<keyword evidence="5" id="KW-1185">Reference proteome</keyword>
<comment type="caution">
    <text evidence="4">The sequence shown here is derived from an EMBL/GenBank/DDBJ whole genome shotgun (WGS) entry which is preliminary data.</text>
</comment>
<dbReference type="AlphaFoldDB" id="A0AAW0SS37"/>